<dbReference type="AlphaFoldDB" id="A0ABD1S5A3"/>
<proteinExistence type="predicted"/>
<dbReference type="Proteomes" id="UP001604277">
    <property type="component" value="Unassembled WGS sequence"/>
</dbReference>
<name>A0ABD1S5A3_9LAMI</name>
<sequence>MSRVPYVSELSSHSSPSATYVSPSDLEWQGDYSDVDTTDLGWWQDAYASPSDSGWKDAYLPPSDLGWEDAYVPPSDLEWQGDYSDVDTSDLGWQDAYAPPSDLEWQRDYSNSENEVFDNAAWLQTRRRSRLWKKTMQQTRRRSRPWKKTFKHHTKQLDVLIDEPSLTYHFLAQRNAFDMVGSAVFIEHEKIEQCSDEASLMAEGKWIKHYNSYHRILLVGEGDFSLSASLAVAFGFAFFMIATSLNSREFLKKNYKHAMSNIEKLRSRGCIVMHEIDATKIANHHFLGGKTFDRVIFNFPFAGFFNELSREAQLRNHKKLVSLFLKNAKEMMSENGEIHISHKTNNFHKEWNLESLASSHRLKLIEAVEFNQYDYPDYNTKYGFGGNNNFNCYPSKTYKFGLIKGSSSTCES</sequence>
<protein>
    <recommendedName>
        <fullName evidence="3">25S rRNA (uridine-N(3))-methyltransferase BMT5-like domain-containing protein</fullName>
    </recommendedName>
</protein>
<organism evidence="4 5">
    <name type="scientific">Forsythia ovata</name>
    <dbReference type="NCBI Taxonomy" id="205694"/>
    <lineage>
        <taxon>Eukaryota</taxon>
        <taxon>Viridiplantae</taxon>
        <taxon>Streptophyta</taxon>
        <taxon>Embryophyta</taxon>
        <taxon>Tracheophyta</taxon>
        <taxon>Spermatophyta</taxon>
        <taxon>Magnoliopsida</taxon>
        <taxon>eudicotyledons</taxon>
        <taxon>Gunneridae</taxon>
        <taxon>Pentapetalae</taxon>
        <taxon>asterids</taxon>
        <taxon>lamiids</taxon>
        <taxon>Lamiales</taxon>
        <taxon>Oleaceae</taxon>
        <taxon>Forsythieae</taxon>
        <taxon>Forsythia</taxon>
    </lineage>
</organism>
<dbReference type="Gene3D" id="3.40.50.150">
    <property type="entry name" value="Vaccinia Virus protein VP39"/>
    <property type="match status" value="1"/>
</dbReference>
<evidence type="ECO:0000259" key="3">
    <source>
        <dbReference type="Pfam" id="PF10354"/>
    </source>
</evidence>
<dbReference type="PANTHER" id="PTHR11538:SF70">
    <property type="entry name" value="25S RRNA (URIDINE-N(3))-METHYLTRANSFERASE BMT5-LIKE DOMAIN-CONTAINING PROTEIN"/>
    <property type="match status" value="1"/>
</dbReference>
<dbReference type="InterPro" id="IPR019446">
    <property type="entry name" value="BMT5-like"/>
</dbReference>
<evidence type="ECO:0000313" key="4">
    <source>
        <dbReference type="EMBL" id="KAL2495933.1"/>
    </source>
</evidence>
<evidence type="ECO:0000256" key="1">
    <source>
        <dbReference type="SAM" id="MobiDB-lite"/>
    </source>
</evidence>
<dbReference type="Pfam" id="PF10354">
    <property type="entry name" value="BMT5-like"/>
    <property type="match status" value="1"/>
</dbReference>
<feature type="region of interest" description="Disordered" evidence="1">
    <location>
        <begin position="1"/>
        <end position="26"/>
    </location>
</feature>
<gene>
    <name evidence="4" type="ORF">Fot_39690</name>
</gene>
<feature type="domain" description="25S rRNA (uridine-N(3))-methyltransferase BMT5-like" evidence="3">
    <location>
        <begin position="217"/>
        <end position="381"/>
    </location>
</feature>
<accession>A0ABD1S5A3</accession>
<keyword evidence="2" id="KW-0812">Transmembrane</keyword>
<keyword evidence="2" id="KW-1133">Transmembrane helix</keyword>
<dbReference type="SUPFAM" id="SSF53335">
    <property type="entry name" value="S-adenosyl-L-methionine-dependent methyltransferases"/>
    <property type="match status" value="1"/>
</dbReference>
<evidence type="ECO:0000256" key="2">
    <source>
        <dbReference type="SAM" id="Phobius"/>
    </source>
</evidence>
<dbReference type="EMBL" id="JBFOLJ010000011">
    <property type="protein sequence ID" value="KAL2495933.1"/>
    <property type="molecule type" value="Genomic_DNA"/>
</dbReference>
<dbReference type="InterPro" id="IPR029063">
    <property type="entry name" value="SAM-dependent_MTases_sf"/>
</dbReference>
<comment type="caution">
    <text evidence="4">The sequence shown here is derived from an EMBL/GenBank/DDBJ whole genome shotgun (WGS) entry which is preliminary data.</text>
</comment>
<evidence type="ECO:0000313" key="5">
    <source>
        <dbReference type="Proteomes" id="UP001604277"/>
    </source>
</evidence>
<keyword evidence="2" id="KW-0472">Membrane</keyword>
<dbReference type="PANTHER" id="PTHR11538">
    <property type="entry name" value="PHENYLALANYL-TRNA SYNTHETASE"/>
    <property type="match status" value="1"/>
</dbReference>
<feature type="transmembrane region" description="Helical" evidence="2">
    <location>
        <begin position="224"/>
        <end position="245"/>
    </location>
</feature>
<reference evidence="5" key="1">
    <citation type="submission" date="2024-07" db="EMBL/GenBank/DDBJ databases">
        <title>Two chromosome-level genome assemblies of Korean endemic species Abeliophyllum distichum and Forsythia ovata (Oleaceae).</title>
        <authorList>
            <person name="Jang H."/>
        </authorList>
    </citation>
    <scope>NUCLEOTIDE SEQUENCE [LARGE SCALE GENOMIC DNA]</scope>
</reference>
<keyword evidence="5" id="KW-1185">Reference proteome</keyword>
<feature type="compositionally biased region" description="Polar residues" evidence="1">
    <location>
        <begin position="9"/>
        <end position="22"/>
    </location>
</feature>